<dbReference type="EMBL" id="CAJPEV010001920">
    <property type="protein sequence ID" value="CAG0894888.1"/>
    <property type="molecule type" value="Genomic_DNA"/>
</dbReference>
<dbReference type="GO" id="GO:0006508">
    <property type="term" value="P:proteolysis"/>
    <property type="evidence" value="ECO:0007669"/>
    <property type="project" value="UniProtKB-KW"/>
</dbReference>
<dbReference type="SUPFAM" id="SSF50494">
    <property type="entry name" value="Trypsin-like serine proteases"/>
    <property type="match status" value="1"/>
</dbReference>
<keyword evidence="5" id="KW-0720">Serine protease</keyword>
<dbReference type="CDD" id="cd00190">
    <property type="entry name" value="Tryp_SPc"/>
    <property type="match status" value="1"/>
</dbReference>
<evidence type="ECO:0000259" key="7">
    <source>
        <dbReference type="PROSITE" id="PS50240"/>
    </source>
</evidence>
<dbReference type="Pfam" id="PF00089">
    <property type="entry name" value="Trypsin"/>
    <property type="match status" value="1"/>
</dbReference>
<name>A0A7R8XK61_9CRUS</name>
<dbReference type="EC" id="3.4.21.10" evidence="2"/>
<dbReference type="PROSITE" id="PS00135">
    <property type="entry name" value="TRYPSIN_SER"/>
    <property type="match status" value="1"/>
</dbReference>
<protein>
    <recommendedName>
        <fullName evidence="3">Acrosin</fullName>
        <ecNumber evidence="2">3.4.21.10</ecNumber>
    </recommendedName>
</protein>
<dbReference type="PROSITE" id="PS00134">
    <property type="entry name" value="TRYPSIN_HIS"/>
    <property type="match status" value="1"/>
</dbReference>
<dbReference type="PRINTS" id="PR00722">
    <property type="entry name" value="CHYMOTRYPSIN"/>
</dbReference>
<dbReference type="Proteomes" id="UP000677054">
    <property type="component" value="Unassembled WGS sequence"/>
</dbReference>
<evidence type="ECO:0000256" key="5">
    <source>
        <dbReference type="RuleBase" id="RU363034"/>
    </source>
</evidence>
<feature type="signal peptide" evidence="6">
    <location>
        <begin position="1"/>
        <end position="16"/>
    </location>
</feature>
<feature type="chain" id="PRO_5036402538" description="Acrosin" evidence="6">
    <location>
        <begin position="17"/>
        <end position="273"/>
    </location>
</feature>
<keyword evidence="6" id="KW-0732">Signal</keyword>
<keyword evidence="5" id="KW-0378">Hydrolase</keyword>
<dbReference type="Gene3D" id="2.40.10.10">
    <property type="entry name" value="Trypsin-like serine proteases"/>
    <property type="match status" value="1"/>
</dbReference>
<dbReference type="AlphaFoldDB" id="A0A7R8XK61"/>
<feature type="domain" description="Peptidase S1" evidence="7">
    <location>
        <begin position="35"/>
        <end position="271"/>
    </location>
</feature>
<dbReference type="InterPro" id="IPR033116">
    <property type="entry name" value="TRYPSIN_SER"/>
</dbReference>
<dbReference type="PANTHER" id="PTHR24252:SF8">
    <property type="entry name" value="ACROSIN"/>
    <property type="match status" value="1"/>
</dbReference>
<evidence type="ECO:0000256" key="4">
    <source>
        <dbReference type="ARBA" id="ARBA00023157"/>
    </source>
</evidence>
<keyword evidence="4" id="KW-1015">Disulfide bond</keyword>
<dbReference type="PANTHER" id="PTHR24252">
    <property type="entry name" value="ACROSIN-RELATED"/>
    <property type="match status" value="1"/>
</dbReference>
<dbReference type="EMBL" id="LR901437">
    <property type="protein sequence ID" value="CAD7248606.1"/>
    <property type="molecule type" value="Genomic_DNA"/>
</dbReference>
<dbReference type="FunFam" id="2.40.10.10:FF:000068">
    <property type="entry name" value="transmembrane protease serine 2"/>
    <property type="match status" value="1"/>
</dbReference>
<keyword evidence="9" id="KW-1185">Reference proteome</keyword>
<dbReference type="InterPro" id="IPR001254">
    <property type="entry name" value="Trypsin_dom"/>
</dbReference>
<proteinExistence type="predicted"/>
<dbReference type="InterPro" id="IPR001314">
    <property type="entry name" value="Peptidase_S1A"/>
</dbReference>
<dbReference type="SMART" id="SM00020">
    <property type="entry name" value="Tryp_SPc"/>
    <property type="match status" value="1"/>
</dbReference>
<sequence length="273" mass="29032">MLRFGLLAVLLVSAQAAVRVSRKDHNIRKFTNGKIVGGTLARLGQFPYQASMQYGFGSSWAHYCGGSILDQTHVLTAGHCAPAVGERVVAGIIDLPATGPEAQVRTITRAVIHPNYSGVVNDVAVVTVSPPFEFNSFVGNVTLALNNQQPSTAPGACTASGWGATSWTGGTSEDLLYVDIDFIDDDTCMEMWAPDFSTPIPEQNICAGVEEGFHTVCYGDSGGPMVCTADDGGRYLYGSTSWGPQECGIPERPAVWAEVPYFNDFILDQIGGA</sequence>
<evidence type="ECO:0000313" key="8">
    <source>
        <dbReference type="EMBL" id="CAD7248606.1"/>
    </source>
</evidence>
<dbReference type="OrthoDB" id="10059102at2759"/>
<evidence type="ECO:0000256" key="3">
    <source>
        <dbReference type="ARBA" id="ARBA00017161"/>
    </source>
</evidence>
<evidence type="ECO:0000256" key="2">
    <source>
        <dbReference type="ARBA" id="ARBA00012050"/>
    </source>
</evidence>
<gene>
    <name evidence="8" type="ORF">DSTB1V02_LOCUS8417</name>
</gene>
<reference evidence="8" key="1">
    <citation type="submission" date="2020-11" db="EMBL/GenBank/DDBJ databases">
        <authorList>
            <person name="Tran Van P."/>
        </authorList>
    </citation>
    <scope>NUCLEOTIDE SEQUENCE</scope>
</reference>
<comment type="catalytic activity">
    <reaction evidence="1">
        <text>Preferential cleavage: Arg-|-Xaa, Lys-|-Xaa.</text>
        <dbReference type="EC" id="3.4.21.10"/>
    </reaction>
</comment>
<keyword evidence="5" id="KW-0645">Protease</keyword>
<evidence type="ECO:0000313" key="9">
    <source>
        <dbReference type="Proteomes" id="UP000677054"/>
    </source>
</evidence>
<organism evidence="8">
    <name type="scientific">Darwinula stevensoni</name>
    <dbReference type="NCBI Taxonomy" id="69355"/>
    <lineage>
        <taxon>Eukaryota</taxon>
        <taxon>Metazoa</taxon>
        <taxon>Ecdysozoa</taxon>
        <taxon>Arthropoda</taxon>
        <taxon>Crustacea</taxon>
        <taxon>Oligostraca</taxon>
        <taxon>Ostracoda</taxon>
        <taxon>Podocopa</taxon>
        <taxon>Podocopida</taxon>
        <taxon>Darwinulocopina</taxon>
        <taxon>Darwinuloidea</taxon>
        <taxon>Darwinulidae</taxon>
        <taxon>Darwinula</taxon>
    </lineage>
</organism>
<dbReference type="InterPro" id="IPR018114">
    <property type="entry name" value="TRYPSIN_HIS"/>
</dbReference>
<accession>A0A7R8XK61</accession>
<evidence type="ECO:0000256" key="6">
    <source>
        <dbReference type="SAM" id="SignalP"/>
    </source>
</evidence>
<dbReference type="InterPro" id="IPR043504">
    <property type="entry name" value="Peptidase_S1_PA_chymotrypsin"/>
</dbReference>
<dbReference type="PROSITE" id="PS50240">
    <property type="entry name" value="TRYPSIN_DOM"/>
    <property type="match status" value="1"/>
</dbReference>
<evidence type="ECO:0000256" key="1">
    <source>
        <dbReference type="ARBA" id="ARBA00001656"/>
    </source>
</evidence>
<dbReference type="GO" id="GO:0004252">
    <property type="term" value="F:serine-type endopeptidase activity"/>
    <property type="evidence" value="ECO:0007669"/>
    <property type="project" value="InterPro"/>
</dbReference>
<dbReference type="InterPro" id="IPR009003">
    <property type="entry name" value="Peptidase_S1_PA"/>
</dbReference>